<name>A0A0G0Q0W0_9BACT</name>
<reference evidence="8 9" key="1">
    <citation type="journal article" date="2015" name="Nature">
        <title>rRNA introns, odd ribosomes, and small enigmatic genomes across a large radiation of phyla.</title>
        <authorList>
            <person name="Brown C.T."/>
            <person name="Hug L.A."/>
            <person name="Thomas B.C."/>
            <person name="Sharon I."/>
            <person name="Castelle C.J."/>
            <person name="Singh A."/>
            <person name="Wilkins M.J."/>
            <person name="Williams K.H."/>
            <person name="Banfield J.F."/>
        </authorList>
    </citation>
    <scope>NUCLEOTIDE SEQUENCE [LARGE SCALE GENOMIC DNA]</scope>
</reference>
<comment type="caution">
    <text evidence="8">The sequence shown here is derived from an EMBL/GenBank/DDBJ whole genome shotgun (WGS) entry which is preliminary data.</text>
</comment>
<dbReference type="EC" id="2.6.1.-" evidence="6"/>
<protein>
    <recommendedName>
        <fullName evidence="6">Aminotransferase</fullName>
        <ecNumber evidence="6">2.6.1.-</ecNumber>
    </recommendedName>
</protein>
<evidence type="ECO:0000256" key="2">
    <source>
        <dbReference type="ARBA" id="ARBA00007441"/>
    </source>
</evidence>
<dbReference type="AlphaFoldDB" id="A0A0G0Q0W0"/>
<evidence type="ECO:0000256" key="4">
    <source>
        <dbReference type="ARBA" id="ARBA00022679"/>
    </source>
</evidence>
<comment type="similarity">
    <text evidence="2 6">Belongs to the class-I pyridoxal-phosphate-dependent aminotransferase family.</text>
</comment>
<dbReference type="PANTHER" id="PTHR46383:SF1">
    <property type="entry name" value="ASPARTATE AMINOTRANSFERASE"/>
    <property type="match status" value="1"/>
</dbReference>
<evidence type="ECO:0000256" key="6">
    <source>
        <dbReference type="RuleBase" id="RU000481"/>
    </source>
</evidence>
<organism evidence="8 9">
    <name type="scientific">Candidatus Falkowbacteria bacterium GW2011_GWF2_39_8</name>
    <dbReference type="NCBI Taxonomy" id="1618642"/>
    <lineage>
        <taxon>Bacteria</taxon>
        <taxon>Candidatus Falkowiibacteriota</taxon>
    </lineage>
</organism>
<keyword evidence="5" id="KW-0663">Pyridoxal phosphate</keyword>
<keyword evidence="4 6" id="KW-0808">Transferase</keyword>
<proteinExistence type="inferred from homology"/>
<dbReference type="GO" id="GO:0030170">
    <property type="term" value="F:pyridoxal phosphate binding"/>
    <property type="evidence" value="ECO:0007669"/>
    <property type="project" value="InterPro"/>
</dbReference>
<dbReference type="InterPro" id="IPR050596">
    <property type="entry name" value="AspAT/PAT-like"/>
</dbReference>
<dbReference type="InterPro" id="IPR004839">
    <property type="entry name" value="Aminotransferase_I/II_large"/>
</dbReference>
<dbReference type="SUPFAM" id="SSF53383">
    <property type="entry name" value="PLP-dependent transferases"/>
    <property type="match status" value="1"/>
</dbReference>
<feature type="non-terminal residue" evidence="8">
    <location>
        <position position="270"/>
    </location>
</feature>
<evidence type="ECO:0000313" key="9">
    <source>
        <dbReference type="Proteomes" id="UP000034137"/>
    </source>
</evidence>
<evidence type="ECO:0000259" key="7">
    <source>
        <dbReference type="Pfam" id="PF00155"/>
    </source>
</evidence>
<sequence length="270" mass="29990">MKFSKRSEKLTSSQLYVFFRKVKEAEAMGRKIISLGVGEPYQDTPEVIKLAGIQAINDNKTRYNPATGSMELKKLIAERYGVDVAQVSVSSGAKPFLAFVFLSLLDEGDAVLLTGPAYPPFVQIIESCSGKAEIIDTKPDHFQLTLASLNNSVQKVKDNHKNLYLLVNSPNNPTGITYGKEELKKIVEWCVEQKITIISDECYINFSPDPEFTLRQFSQNIIVINSFSKTYAMTGWRVGYVICPAELNIVIGKFLDCYMSCPSSISDAAA</sequence>
<dbReference type="InterPro" id="IPR015421">
    <property type="entry name" value="PyrdxlP-dep_Trfase_major"/>
</dbReference>
<dbReference type="GO" id="GO:0006520">
    <property type="term" value="P:amino acid metabolic process"/>
    <property type="evidence" value="ECO:0007669"/>
    <property type="project" value="InterPro"/>
</dbReference>
<dbReference type="Proteomes" id="UP000034137">
    <property type="component" value="Unassembled WGS sequence"/>
</dbReference>
<feature type="domain" description="Aminotransferase class I/classII large" evidence="7">
    <location>
        <begin position="31"/>
        <end position="264"/>
    </location>
</feature>
<dbReference type="InterPro" id="IPR015422">
    <property type="entry name" value="PyrdxlP-dep_Trfase_small"/>
</dbReference>
<gene>
    <name evidence="8" type="ORF">UT64_C0077G0001</name>
</gene>
<dbReference type="GO" id="GO:0008483">
    <property type="term" value="F:transaminase activity"/>
    <property type="evidence" value="ECO:0007669"/>
    <property type="project" value="UniProtKB-KW"/>
</dbReference>
<dbReference type="InterPro" id="IPR004838">
    <property type="entry name" value="NHTrfase_class1_PyrdxlP-BS"/>
</dbReference>
<evidence type="ECO:0000313" key="8">
    <source>
        <dbReference type="EMBL" id="KKR31001.1"/>
    </source>
</evidence>
<dbReference type="Gene3D" id="3.90.1150.10">
    <property type="entry name" value="Aspartate Aminotransferase, domain 1"/>
    <property type="match status" value="1"/>
</dbReference>
<evidence type="ECO:0000256" key="5">
    <source>
        <dbReference type="ARBA" id="ARBA00022898"/>
    </source>
</evidence>
<accession>A0A0G0Q0W0</accession>
<dbReference type="EMBL" id="LBXO01000077">
    <property type="protein sequence ID" value="KKR31001.1"/>
    <property type="molecule type" value="Genomic_DNA"/>
</dbReference>
<dbReference type="PROSITE" id="PS00105">
    <property type="entry name" value="AA_TRANSFER_CLASS_1"/>
    <property type="match status" value="1"/>
</dbReference>
<evidence type="ECO:0000256" key="1">
    <source>
        <dbReference type="ARBA" id="ARBA00001933"/>
    </source>
</evidence>
<dbReference type="InterPro" id="IPR015424">
    <property type="entry name" value="PyrdxlP-dep_Trfase"/>
</dbReference>
<comment type="cofactor">
    <cofactor evidence="1 6">
        <name>pyridoxal 5'-phosphate</name>
        <dbReference type="ChEBI" id="CHEBI:597326"/>
    </cofactor>
</comment>
<evidence type="ECO:0000256" key="3">
    <source>
        <dbReference type="ARBA" id="ARBA00022576"/>
    </source>
</evidence>
<keyword evidence="3 6" id="KW-0032">Aminotransferase</keyword>
<dbReference type="PANTHER" id="PTHR46383">
    <property type="entry name" value="ASPARTATE AMINOTRANSFERASE"/>
    <property type="match status" value="1"/>
</dbReference>
<dbReference type="Gene3D" id="3.40.640.10">
    <property type="entry name" value="Type I PLP-dependent aspartate aminotransferase-like (Major domain)"/>
    <property type="match status" value="1"/>
</dbReference>
<dbReference type="CDD" id="cd00609">
    <property type="entry name" value="AAT_like"/>
    <property type="match status" value="1"/>
</dbReference>
<dbReference type="Pfam" id="PF00155">
    <property type="entry name" value="Aminotran_1_2"/>
    <property type="match status" value="1"/>
</dbReference>